<keyword evidence="2" id="KW-1185">Reference proteome</keyword>
<proteinExistence type="predicted"/>
<dbReference type="AlphaFoldDB" id="A0A0V0Z2U4"/>
<dbReference type="Proteomes" id="UP000054783">
    <property type="component" value="Unassembled WGS sequence"/>
</dbReference>
<organism evidence="1 2">
    <name type="scientific">Trichinella patagoniensis</name>
    <dbReference type="NCBI Taxonomy" id="990121"/>
    <lineage>
        <taxon>Eukaryota</taxon>
        <taxon>Metazoa</taxon>
        <taxon>Ecdysozoa</taxon>
        <taxon>Nematoda</taxon>
        <taxon>Enoplea</taxon>
        <taxon>Dorylaimia</taxon>
        <taxon>Trichinellida</taxon>
        <taxon>Trichinellidae</taxon>
        <taxon>Trichinella</taxon>
    </lineage>
</organism>
<protein>
    <submittedName>
        <fullName evidence="1">Uncharacterized protein</fullName>
    </submittedName>
</protein>
<comment type="caution">
    <text evidence="1">The sequence shown here is derived from an EMBL/GenBank/DDBJ whole genome shotgun (WGS) entry which is preliminary data.</text>
</comment>
<evidence type="ECO:0000313" key="2">
    <source>
        <dbReference type="Proteomes" id="UP000054783"/>
    </source>
</evidence>
<gene>
    <name evidence="1" type="ORF">T12_1596</name>
</gene>
<reference evidence="1 2" key="1">
    <citation type="submission" date="2015-01" db="EMBL/GenBank/DDBJ databases">
        <title>Evolution of Trichinella species and genotypes.</title>
        <authorList>
            <person name="Korhonen P.K."/>
            <person name="Edoardo P."/>
            <person name="Giuseppe L.R."/>
            <person name="Gasser R.B."/>
        </authorList>
    </citation>
    <scope>NUCLEOTIDE SEQUENCE [LARGE SCALE GENOMIC DNA]</scope>
    <source>
        <strain evidence="1">ISS2496</strain>
    </source>
</reference>
<name>A0A0V0Z2U4_9BILA</name>
<sequence length="75" mass="8421">MTPLDFLFTLDLCPGVASSVSSLPSGTRYRWAWDRLGTVARCTKWHPDGGLGNPAHIVWGRERHPGRISSWMEPE</sequence>
<accession>A0A0V0Z2U4</accession>
<dbReference type="EMBL" id="JYDQ01000667">
    <property type="protein sequence ID" value="KRY06784.1"/>
    <property type="molecule type" value="Genomic_DNA"/>
</dbReference>
<evidence type="ECO:0000313" key="1">
    <source>
        <dbReference type="EMBL" id="KRY06784.1"/>
    </source>
</evidence>